<dbReference type="NCBIfam" id="TIGR03302">
    <property type="entry name" value="OM_YfiO"/>
    <property type="match status" value="1"/>
</dbReference>
<sequence>MSRYFYLLLLAVLFSSCNEYQKALKSDDIKLQYDVAVKMYEKEKYAKVITLAEKLKPVMKGKPSGQKLFFIYAMSMYKQKQYYNAGYEFSSFVSSYPKSDMVEEAAFLSAKCYYMLSPVYSKDQNETYRAVDALQAFIDRYPESQYMDEANQLAKEMREKLEKKAFEIAKQYHTTADFFGDYTAAIKTFDNFLIDFPGTKLKEDALFYKFDSSYRFAINSIASKMEERLLDAKANYKALLKYRPDTKYKQEADEMYAKIETELQKFSK</sequence>
<dbReference type="InterPro" id="IPR017689">
    <property type="entry name" value="BamD"/>
</dbReference>
<dbReference type="InterPro" id="IPR039565">
    <property type="entry name" value="BamD-like"/>
</dbReference>
<evidence type="ECO:0000256" key="2">
    <source>
        <dbReference type="ARBA" id="ARBA00023136"/>
    </source>
</evidence>
<dbReference type="RefSeq" id="WP_129750151.1">
    <property type="nucleotide sequence ID" value="NZ_JUIW01000003.1"/>
</dbReference>
<evidence type="ECO:0000313" key="6">
    <source>
        <dbReference type="Proteomes" id="UP000289775"/>
    </source>
</evidence>
<feature type="domain" description="Outer membrane lipoprotein BamD-like" evidence="4">
    <location>
        <begin position="32"/>
        <end position="225"/>
    </location>
</feature>
<dbReference type="InterPro" id="IPR011990">
    <property type="entry name" value="TPR-like_helical_dom_sf"/>
</dbReference>
<evidence type="ECO:0000259" key="4">
    <source>
        <dbReference type="Pfam" id="PF13525"/>
    </source>
</evidence>
<dbReference type="EMBL" id="JUIW01000003">
    <property type="protein sequence ID" value="RYJ44386.1"/>
    <property type="molecule type" value="Genomic_DNA"/>
</dbReference>
<proteinExistence type="predicted"/>
<gene>
    <name evidence="5" type="ORF">NU09_0996</name>
</gene>
<keyword evidence="2" id="KW-0472">Membrane</keyword>
<protein>
    <submittedName>
        <fullName evidence="5">DNA uptake lipoprotein-like protein</fullName>
    </submittedName>
</protein>
<evidence type="ECO:0000313" key="5">
    <source>
        <dbReference type="EMBL" id="RYJ44386.1"/>
    </source>
</evidence>
<dbReference type="Pfam" id="PF13525">
    <property type="entry name" value="YfiO"/>
    <property type="match status" value="1"/>
</dbReference>
<evidence type="ECO:0000256" key="3">
    <source>
        <dbReference type="ARBA" id="ARBA00023237"/>
    </source>
</evidence>
<dbReference type="AlphaFoldDB" id="A0A444WF36"/>
<accession>A0A444WF36</accession>
<reference evidence="5 6" key="1">
    <citation type="submission" date="2014-12" db="EMBL/GenBank/DDBJ databases">
        <title>Genome sequence of Flavobacterium beibuense RSKm HC5.</title>
        <authorList>
            <person name="Kim J.F."/>
            <person name="Song J.Y."/>
            <person name="Kwak M.-J."/>
            <person name="Lee S.-W."/>
        </authorList>
    </citation>
    <scope>NUCLEOTIDE SEQUENCE [LARGE SCALE GENOMIC DNA]</scope>
    <source>
        <strain evidence="5 6">RSKm HC5</strain>
    </source>
</reference>
<dbReference type="OrthoDB" id="9770761at2"/>
<name>A0A444WF36_9FLAO</name>
<comment type="caution">
    <text evidence="5">The sequence shown here is derived from an EMBL/GenBank/DDBJ whole genome shotgun (WGS) entry which is preliminary data.</text>
</comment>
<keyword evidence="6" id="KW-1185">Reference proteome</keyword>
<dbReference type="SUPFAM" id="SSF48452">
    <property type="entry name" value="TPR-like"/>
    <property type="match status" value="1"/>
</dbReference>
<dbReference type="PROSITE" id="PS51257">
    <property type="entry name" value="PROKAR_LIPOPROTEIN"/>
    <property type="match status" value="1"/>
</dbReference>
<keyword evidence="3" id="KW-0998">Cell outer membrane</keyword>
<keyword evidence="1" id="KW-0732">Signal</keyword>
<dbReference type="Proteomes" id="UP000289775">
    <property type="component" value="Unassembled WGS sequence"/>
</dbReference>
<organism evidence="5 6">
    <name type="scientific">Flavobacterium beibuense</name>
    <dbReference type="NCBI Taxonomy" id="657326"/>
    <lineage>
        <taxon>Bacteria</taxon>
        <taxon>Pseudomonadati</taxon>
        <taxon>Bacteroidota</taxon>
        <taxon>Flavobacteriia</taxon>
        <taxon>Flavobacteriales</taxon>
        <taxon>Flavobacteriaceae</taxon>
        <taxon>Flavobacterium</taxon>
    </lineage>
</organism>
<dbReference type="Gene3D" id="1.25.40.10">
    <property type="entry name" value="Tetratricopeptide repeat domain"/>
    <property type="match status" value="1"/>
</dbReference>
<keyword evidence="5" id="KW-0449">Lipoprotein</keyword>
<evidence type="ECO:0000256" key="1">
    <source>
        <dbReference type="ARBA" id="ARBA00022729"/>
    </source>
</evidence>